<evidence type="ECO:0000313" key="2">
    <source>
        <dbReference type="Proteomes" id="UP001055879"/>
    </source>
</evidence>
<accession>A0ACB9FGI0</accession>
<sequence length="117" mass="13374">MLAASTARELVDDPLKYVGCSKRWKIKSCYGDIGLKYRDDKTITYVSSRMSVVFSVCHRVLTEVKRRLPGFSLARVLDFGVGTGSAFWYSVEVDMFILLSKEGPCVKYDHTHWKELI</sequence>
<reference evidence="1 2" key="2">
    <citation type="journal article" date="2022" name="Mol. Ecol. Resour.">
        <title>The genomes of chicory, endive, great burdock and yacon provide insights into Asteraceae paleo-polyploidization history and plant inulin production.</title>
        <authorList>
            <person name="Fan W."/>
            <person name="Wang S."/>
            <person name="Wang H."/>
            <person name="Wang A."/>
            <person name="Jiang F."/>
            <person name="Liu H."/>
            <person name="Zhao H."/>
            <person name="Xu D."/>
            <person name="Zhang Y."/>
        </authorList>
    </citation>
    <scope>NUCLEOTIDE SEQUENCE [LARGE SCALE GENOMIC DNA]</scope>
    <source>
        <strain evidence="2">cv. Niubang</strain>
    </source>
</reference>
<organism evidence="1 2">
    <name type="scientific">Arctium lappa</name>
    <name type="common">Greater burdock</name>
    <name type="synonym">Lappa major</name>
    <dbReference type="NCBI Taxonomy" id="4217"/>
    <lineage>
        <taxon>Eukaryota</taxon>
        <taxon>Viridiplantae</taxon>
        <taxon>Streptophyta</taxon>
        <taxon>Embryophyta</taxon>
        <taxon>Tracheophyta</taxon>
        <taxon>Spermatophyta</taxon>
        <taxon>Magnoliopsida</taxon>
        <taxon>eudicotyledons</taxon>
        <taxon>Gunneridae</taxon>
        <taxon>Pentapetalae</taxon>
        <taxon>asterids</taxon>
        <taxon>campanulids</taxon>
        <taxon>Asterales</taxon>
        <taxon>Asteraceae</taxon>
        <taxon>Carduoideae</taxon>
        <taxon>Cardueae</taxon>
        <taxon>Arctiinae</taxon>
        <taxon>Arctium</taxon>
    </lineage>
</organism>
<reference evidence="2" key="1">
    <citation type="journal article" date="2022" name="Mol. Ecol. Resour.">
        <title>The genomes of chicory, endive, great burdock and yacon provide insights into Asteraceae palaeo-polyploidization history and plant inulin production.</title>
        <authorList>
            <person name="Fan W."/>
            <person name="Wang S."/>
            <person name="Wang H."/>
            <person name="Wang A."/>
            <person name="Jiang F."/>
            <person name="Liu H."/>
            <person name="Zhao H."/>
            <person name="Xu D."/>
            <person name="Zhang Y."/>
        </authorList>
    </citation>
    <scope>NUCLEOTIDE SEQUENCE [LARGE SCALE GENOMIC DNA]</scope>
    <source>
        <strain evidence="2">cv. Niubang</strain>
    </source>
</reference>
<name>A0ACB9FGI0_ARCLA</name>
<proteinExistence type="predicted"/>
<protein>
    <submittedName>
        <fullName evidence="1">Uncharacterized protein</fullName>
    </submittedName>
</protein>
<comment type="caution">
    <text evidence="1">The sequence shown here is derived from an EMBL/GenBank/DDBJ whole genome shotgun (WGS) entry which is preliminary data.</text>
</comment>
<gene>
    <name evidence="1" type="ORF">L6452_01067</name>
</gene>
<evidence type="ECO:0000313" key="1">
    <source>
        <dbReference type="EMBL" id="KAI3769951.1"/>
    </source>
</evidence>
<keyword evidence="2" id="KW-1185">Reference proteome</keyword>
<dbReference type="EMBL" id="CM042047">
    <property type="protein sequence ID" value="KAI3769951.1"/>
    <property type="molecule type" value="Genomic_DNA"/>
</dbReference>
<dbReference type="Proteomes" id="UP001055879">
    <property type="component" value="Linkage Group LG01"/>
</dbReference>